<dbReference type="CDD" id="cd02513">
    <property type="entry name" value="CMP-NeuAc_Synthase"/>
    <property type="match status" value="1"/>
</dbReference>
<name>A0A4C1VMK2_EUMVA</name>
<dbReference type="STRING" id="151549.A0A4C1VMK2"/>
<keyword evidence="1" id="KW-0548">Nucleotidyltransferase</keyword>
<evidence type="ECO:0000313" key="2">
    <source>
        <dbReference type="Proteomes" id="UP000299102"/>
    </source>
</evidence>
<dbReference type="Pfam" id="PF02348">
    <property type="entry name" value="CTP_transf_3"/>
    <property type="match status" value="1"/>
</dbReference>
<keyword evidence="2" id="KW-1185">Reference proteome</keyword>
<evidence type="ECO:0000313" key="1">
    <source>
        <dbReference type="EMBL" id="GBP39881.1"/>
    </source>
</evidence>
<comment type="caution">
    <text evidence="1">The sequence shown here is derived from an EMBL/GenBank/DDBJ whole genome shotgun (WGS) entry which is preliminary data.</text>
</comment>
<proteinExistence type="predicted"/>
<gene>
    <name evidence="1" type="primary">cmasa</name>
    <name evidence="1" type="ORF">EVAR_29111_1</name>
</gene>
<protein>
    <submittedName>
        <fullName evidence="1">N-acylneuraminate cytidylyltransferase A</fullName>
    </submittedName>
</protein>
<dbReference type="GO" id="GO:0008781">
    <property type="term" value="F:N-acylneuraminate cytidylyltransferase activity"/>
    <property type="evidence" value="ECO:0007669"/>
    <property type="project" value="TreeGrafter"/>
</dbReference>
<dbReference type="Proteomes" id="UP000299102">
    <property type="component" value="Unassembled WGS sequence"/>
</dbReference>
<keyword evidence="1" id="KW-0808">Transferase</keyword>
<dbReference type="SUPFAM" id="SSF53448">
    <property type="entry name" value="Nucleotide-diphospho-sugar transferases"/>
    <property type="match status" value="1"/>
</dbReference>
<dbReference type="OrthoDB" id="10262032at2759"/>
<dbReference type="PANTHER" id="PTHR21485">
    <property type="entry name" value="HAD SUPERFAMILY MEMBERS CMAS AND KDSC"/>
    <property type="match status" value="1"/>
</dbReference>
<dbReference type="InterPro" id="IPR050793">
    <property type="entry name" value="CMP-NeuNAc_synthase"/>
</dbReference>
<reference evidence="1 2" key="1">
    <citation type="journal article" date="2019" name="Commun. Biol.">
        <title>The bagworm genome reveals a unique fibroin gene that provides high tensile strength.</title>
        <authorList>
            <person name="Kono N."/>
            <person name="Nakamura H."/>
            <person name="Ohtoshi R."/>
            <person name="Tomita M."/>
            <person name="Numata K."/>
            <person name="Arakawa K."/>
        </authorList>
    </citation>
    <scope>NUCLEOTIDE SEQUENCE [LARGE SCALE GENOMIC DNA]</scope>
</reference>
<dbReference type="AlphaFoldDB" id="A0A4C1VMK2"/>
<organism evidence="1 2">
    <name type="scientific">Eumeta variegata</name>
    <name type="common">Bagworm moth</name>
    <name type="synonym">Eumeta japonica</name>
    <dbReference type="NCBI Taxonomy" id="151549"/>
    <lineage>
        <taxon>Eukaryota</taxon>
        <taxon>Metazoa</taxon>
        <taxon>Ecdysozoa</taxon>
        <taxon>Arthropoda</taxon>
        <taxon>Hexapoda</taxon>
        <taxon>Insecta</taxon>
        <taxon>Pterygota</taxon>
        <taxon>Neoptera</taxon>
        <taxon>Endopterygota</taxon>
        <taxon>Lepidoptera</taxon>
        <taxon>Glossata</taxon>
        <taxon>Ditrysia</taxon>
        <taxon>Tineoidea</taxon>
        <taxon>Psychidae</taxon>
        <taxon>Oiketicinae</taxon>
        <taxon>Eumeta</taxon>
    </lineage>
</organism>
<dbReference type="EMBL" id="BGZK01000372">
    <property type="protein sequence ID" value="GBP39881.1"/>
    <property type="molecule type" value="Genomic_DNA"/>
</dbReference>
<dbReference type="InterPro" id="IPR003329">
    <property type="entry name" value="Cytidylyl_trans"/>
</dbReference>
<dbReference type="Gene3D" id="3.90.550.10">
    <property type="entry name" value="Spore Coat Polysaccharide Biosynthesis Protein SpsA, Chain A"/>
    <property type="match status" value="1"/>
</dbReference>
<dbReference type="PANTHER" id="PTHR21485:SF3">
    <property type="entry name" value="N-ACYLNEURAMINATE CYTIDYLYLTRANSFERASE"/>
    <property type="match status" value="1"/>
</dbReference>
<dbReference type="InterPro" id="IPR029044">
    <property type="entry name" value="Nucleotide-diphossugar_trans"/>
</dbReference>
<sequence length="313" mass="35427">MFRITSTRLLAVKDNVASEAVTLILARGGSRGVKLKNLQTVGGKSLLSYAINAARAAHLRDVTVSTDHPLIALEALRSWYKTVLQLKSADKLNKFHVENEIFVLDKAKIFRRSKVTATDCAPSIWGALEFLASRPNATVLVLLQATSPFTRPSSVRGALSLLVESESLDCVFSVTRSHKLRWHEVNGKIVPQNFKTDSRPRRQDWEGELLETGGFYITRRNIVEQGYFQNNKRRTPDYCAFINVHRKMCAYGLDKLPVDQPLRTVTVQIEERVLEEIFREPTTSTTCVAHSPGMPKSIGWEIFKREDLLPYHF</sequence>
<accession>A0A4C1VMK2</accession>